<dbReference type="EMBL" id="WUTW01000002">
    <property type="protein sequence ID" value="MXQ65617.1"/>
    <property type="molecule type" value="Genomic_DNA"/>
</dbReference>
<evidence type="ECO:0000313" key="2">
    <source>
        <dbReference type="Proteomes" id="UP000431901"/>
    </source>
</evidence>
<evidence type="ECO:0000313" key="1">
    <source>
        <dbReference type="EMBL" id="MXQ65617.1"/>
    </source>
</evidence>
<dbReference type="RefSeq" id="WP_161103689.1">
    <property type="nucleotide sequence ID" value="NZ_JBHLYI010000006.1"/>
</dbReference>
<reference evidence="1 2" key="1">
    <citation type="submission" date="2019-12" db="EMBL/GenBank/DDBJ databases">
        <title>Nocardia macrotermitis sp. nov. and Nocardia aurantia sp. nov., isolated from the gut of the fungus growing-termite Macrotermes natalensis.</title>
        <authorList>
            <person name="Christine B."/>
            <person name="Rene B."/>
        </authorList>
    </citation>
    <scope>NUCLEOTIDE SEQUENCE [LARGE SCALE GENOMIC DNA]</scope>
    <source>
        <strain evidence="1 2">DSM 102126</strain>
    </source>
</reference>
<gene>
    <name evidence="1" type="ORF">GQ466_16430</name>
</gene>
<dbReference type="Proteomes" id="UP000431901">
    <property type="component" value="Unassembled WGS sequence"/>
</dbReference>
<protein>
    <submittedName>
        <fullName evidence="1">Uncharacterized protein</fullName>
    </submittedName>
</protein>
<name>A0A6I4W618_9ACTN</name>
<comment type="caution">
    <text evidence="1">The sequence shown here is derived from an EMBL/GenBank/DDBJ whole genome shotgun (WGS) entry which is preliminary data.</text>
</comment>
<accession>A0A6I4W618</accession>
<sequence length="195" mass="21162">MDPIAVTGLSASFISTGISILAWRAAHRSSTADQATSRIEADRRHGELTPRFTVVARPGNLDHVDLWVELSGPVELGGLDGITISVRDDIPGRTPVSPAGPTAEEIAAQVWATHQFVHGGDGADEHGRSVNCGPLRVGQRRQFVLKPTRPAHWMSESVSAESWQAERAEHPFVLELVCRKEGSPDWTVPIKVELP</sequence>
<proteinExistence type="predicted"/>
<keyword evidence="2" id="KW-1185">Reference proteome</keyword>
<dbReference type="OrthoDB" id="3436922at2"/>
<dbReference type="AlphaFoldDB" id="A0A6I4W618"/>
<organism evidence="1 2">
    <name type="scientific">Actinomadura rayongensis</name>
    <dbReference type="NCBI Taxonomy" id="1429076"/>
    <lineage>
        <taxon>Bacteria</taxon>
        <taxon>Bacillati</taxon>
        <taxon>Actinomycetota</taxon>
        <taxon>Actinomycetes</taxon>
        <taxon>Streptosporangiales</taxon>
        <taxon>Thermomonosporaceae</taxon>
        <taxon>Actinomadura</taxon>
    </lineage>
</organism>